<comment type="caution">
    <text evidence="1">The sequence shown here is derived from an EMBL/GenBank/DDBJ whole genome shotgun (WGS) entry which is preliminary data.</text>
</comment>
<reference evidence="1 2" key="1">
    <citation type="submission" date="2019-03" db="EMBL/GenBank/DDBJ databases">
        <title>Genomic Encyclopedia of Type Strains, Phase IV (KMG-IV): sequencing the most valuable type-strain genomes for metagenomic binning, comparative biology and taxonomic classification.</title>
        <authorList>
            <person name="Goeker M."/>
        </authorList>
    </citation>
    <scope>NUCLEOTIDE SEQUENCE [LARGE SCALE GENOMIC DNA]</scope>
    <source>
        <strain evidence="1 2">DSM 103792</strain>
    </source>
</reference>
<gene>
    <name evidence="1" type="ORF">EV696_103108</name>
</gene>
<evidence type="ECO:0000313" key="2">
    <source>
        <dbReference type="Proteomes" id="UP000295375"/>
    </source>
</evidence>
<proteinExistence type="predicted"/>
<dbReference type="EMBL" id="SNYM01000003">
    <property type="protein sequence ID" value="TDQ49739.1"/>
    <property type="molecule type" value="Genomic_DNA"/>
</dbReference>
<dbReference type="SUPFAM" id="SSF53850">
    <property type="entry name" value="Periplasmic binding protein-like II"/>
    <property type="match status" value="1"/>
</dbReference>
<protein>
    <submittedName>
        <fullName evidence="1">Amino acid ABC transporter substrate-binding protein (PAAT family)</fullName>
    </submittedName>
</protein>
<evidence type="ECO:0000313" key="1">
    <source>
        <dbReference type="EMBL" id="TDQ49739.1"/>
    </source>
</evidence>
<dbReference type="AlphaFoldDB" id="A0A4R6UUY6"/>
<sequence>MYWSSLPRVFALMSLLMAMPGYEQTHQEAVLCATHWPPFTIVENEQVVGSISLDIHREAFVRLQQPMRIEYLQWSRCLQAVREGRRTAAIDLVATAASLHGSVSSSYYPQYLYTDRERNVKPFDWQDFSGVPVGMVRGYTYTEKICLQRQWQEDYANDDDTVVRKLLIDRYRYALLDPFVADVISQQRGIRLFRLEPMVDVEPLYLDFAPKEKALMLAHQRVLQQ</sequence>
<name>A0A4R6UUY6_9GAMM</name>
<accession>A0A4R6UUY6</accession>
<dbReference type="Proteomes" id="UP000295375">
    <property type="component" value="Unassembled WGS sequence"/>
</dbReference>
<dbReference type="Gene3D" id="3.40.190.10">
    <property type="entry name" value="Periplasmic binding protein-like II"/>
    <property type="match status" value="2"/>
</dbReference>
<keyword evidence="2" id="KW-1185">Reference proteome</keyword>
<dbReference type="OrthoDB" id="370676at2"/>
<organism evidence="1 2">
    <name type="scientific">Permianibacter aggregans</name>
    <dbReference type="NCBI Taxonomy" id="1510150"/>
    <lineage>
        <taxon>Bacteria</taxon>
        <taxon>Pseudomonadati</taxon>
        <taxon>Pseudomonadota</taxon>
        <taxon>Gammaproteobacteria</taxon>
        <taxon>Pseudomonadales</taxon>
        <taxon>Pseudomonadaceae</taxon>
        <taxon>Permianibacter</taxon>
    </lineage>
</organism>
<dbReference type="RefSeq" id="WP_133588318.1">
    <property type="nucleotide sequence ID" value="NZ_CP037953.1"/>
</dbReference>